<feature type="compositionally biased region" description="Basic and acidic residues" evidence="1">
    <location>
        <begin position="194"/>
        <end position="205"/>
    </location>
</feature>
<evidence type="ECO:0000256" key="1">
    <source>
        <dbReference type="SAM" id="MobiDB-lite"/>
    </source>
</evidence>
<accession>A0AAE9YVT1</accession>
<dbReference type="RefSeq" id="WP_152646450.1">
    <property type="nucleotide sequence ID" value="NZ_CP059736.1"/>
</dbReference>
<keyword evidence="3" id="KW-1185">Reference proteome</keyword>
<reference evidence="2 3" key="2">
    <citation type="journal article" date="2022" name="Mar. Drugs">
        <title>Bioassay-Guided Fractionation Leads to the Detection of Cholic Acid Generated by the Rare Thalassomonas sp.</title>
        <authorList>
            <person name="Pheiffer F."/>
            <person name="Schneider Y.K."/>
            <person name="Hansen E.H."/>
            <person name="Andersen J.H."/>
            <person name="Isaksson J."/>
            <person name="Busche T."/>
            <person name="R C."/>
            <person name="Kalinowski J."/>
            <person name="Zyl L.V."/>
            <person name="Trindade M."/>
        </authorList>
    </citation>
    <scope>NUCLEOTIDE SEQUENCE [LARGE SCALE GENOMIC DNA]</scope>
    <source>
        <strain evidence="2 3">A5K-106</strain>
    </source>
</reference>
<proteinExistence type="predicted"/>
<dbReference type="Proteomes" id="UP000032568">
    <property type="component" value="Chromosome pTact"/>
</dbReference>
<protein>
    <recommendedName>
        <fullName evidence="4">Lipoprotein</fullName>
    </recommendedName>
</protein>
<sequence>MALKLSRFNLKWGLALAAYLVVLVGCAGVSVKKIPTPTQYTLWTDEMQAEADNIEGFRFYLPRPFINVFESFPIRTDIYLATGTMSLDGKSVLISNVVSIESASDSGELNWRKVNGPFENLEISSMSVLQRKKKNEQGLSETTKDSNGSGKGSGDDKDAGAQSESSSGGSDSSDETKIDSANVLKNLGEALKAAEETPAEAKAEPAAEEPSNNITLPPVTPVTNTGIAEEKVTNDNGAFAYQPLRGNFDIAYVPDFEEQYAISKKQGLGNVKFELNLGQGWSLQSYNALVDNSQLNERIFKLLDTGVDLARAAAGDVLGFAGKVTKGIADAQEDILAQSDADSEVTNLAEDLASVDITKPITLKIVVVHYAAKGFYPIIKPRELQERKAISPTLTLDTFKDHSKSSFSSMFNADAIKDARTHQNDLTGRFTVPRYPYQYISFNTFRYMAIERIDENTEPFGELYDKTGTKGDPGAAGSGDLAPLIKFLSSVKEQEPATAKKPEPPKACTAPELSAWRATEAPSTYKINKDGDVSYVLQEDYSLIPDASGAKVNGKIEILGDPGDSDVVAQEELVKQLLEKLNGDESLKDIGCKSVTKGEINKGPRYEAALKGEKITCDETSNNGLLTCAMETAIPTGCPSLLNLELVEYDETKRNLEVIVEPISEAAFCKNFAVRDLDTLKFVIRSHIRRGLNKIPKGKSVKVDSISFPQATEAAIMLQDELGG</sequence>
<reference evidence="2 3" key="1">
    <citation type="journal article" date="2015" name="Genome Announc.">
        <title>Draft Genome Sequences of Marine Isolates of Thalassomonas viridans and Thalassomonas actiniarum.</title>
        <authorList>
            <person name="Olonade I."/>
            <person name="van Zyl L.J."/>
            <person name="Trindade M."/>
        </authorList>
    </citation>
    <scope>NUCLEOTIDE SEQUENCE [LARGE SCALE GENOMIC DNA]</scope>
    <source>
        <strain evidence="2 3">A5K-106</strain>
    </source>
</reference>
<organism evidence="2 3">
    <name type="scientific">Thalassomonas actiniarum</name>
    <dbReference type="NCBI Taxonomy" id="485447"/>
    <lineage>
        <taxon>Bacteria</taxon>
        <taxon>Pseudomonadati</taxon>
        <taxon>Pseudomonadota</taxon>
        <taxon>Gammaproteobacteria</taxon>
        <taxon>Alteromonadales</taxon>
        <taxon>Colwelliaceae</taxon>
        <taxon>Thalassomonas</taxon>
    </lineage>
</organism>
<gene>
    <name evidence="2" type="ORF">SG35_030475</name>
</gene>
<evidence type="ECO:0000313" key="3">
    <source>
        <dbReference type="Proteomes" id="UP000032568"/>
    </source>
</evidence>
<feature type="region of interest" description="Disordered" evidence="1">
    <location>
        <begin position="194"/>
        <end position="219"/>
    </location>
</feature>
<dbReference type="AlphaFoldDB" id="A0AAE9YVT1"/>
<feature type="region of interest" description="Disordered" evidence="1">
    <location>
        <begin position="129"/>
        <end position="177"/>
    </location>
</feature>
<evidence type="ECO:0008006" key="4">
    <source>
        <dbReference type="Google" id="ProtNLM"/>
    </source>
</evidence>
<name>A0AAE9YVT1_9GAMM</name>
<dbReference type="KEGG" id="tact:SG35_030475"/>
<dbReference type="EMBL" id="CP059736">
    <property type="protein sequence ID" value="WDE02091.1"/>
    <property type="molecule type" value="Genomic_DNA"/>
</dbReference>
<evidence type="ECO:0000313" key="2">
    <source>
        <dbReference type="EMBL" id="WDE02091.1"/>
    </source>
</evidence>
<dbReference type="PROSITE" id="PS51257">
    <property type="entry name" value="PROKAR_LIPOPROTEIN"/>
    <property type="match status" value="1"/>
</dbReference>